<dbReference type="InterPro" id="IPR036691">
    <property type="entry name" value="Endo/exonu/phosph_ase_sf"/>
</dbReference>
<dbReference type="Gramene" id="C.cajan_25754.t">
    <property type="protein sequence ID" value="C.cajan_25754.t"/>
    <property type="gene ID" value="C.cajan_25754"/>
</dbReference>
<gene>
    <name evidence="3" type="ORF">KK1_025280</name>
</gene>
<keyword evidence="3" id="KW-0695">RNA-directed DNA polymerase</keyword>
<dbReference type="Pfam" id="PF00078">
    <property type="entry name" value="RVT_1"/>
    <property type="match status" value="1"/>
</dbReference>
<feature type="compositionally biased region" description="Low complexity" evidence="1">
    <location>
        <begin position="162"/>
        <end position="171"/>
    </location>
</feature>
<keyword evidence="3" id="KW-0808">Transferase</keyword>
<dbReference type="EMBL" id="KQ483419">
    <property type="protein sequence ID" value="KYP52894.1"/>
    <property type="molecule type" value="Genomic_DNA"/>
</dbReference>
<dbReference type="Pfam" id="PF14111">
    <property type="entry name" value="DUF4283"/>
    <property type="match status" value="1"/>
</dbReference>
<name>A0A151SDJ0_CAJCA</name>
<dbReference type="CDD" id="cd01650">
    <property type="entry name" value="RT_nLTR_like"/>
    <property type="match status" value="1"/>
</dbReference>
<feature type="region of interest" description="Disordered" evidence="1">
    <location>
        <begin position="154"/>
        <end position="190"/>
    </location>
</feature>
<dbReference type="GO" id="GO:0003964">
    <property type="term" value="F:RNA-directed DNA polymerase activity"/>
    <property type="evidence" value="ECO:0007669"/>
    <property type="project" value="UniProtKB-KW"/>
</dbReference>
<dbReference type="AlphaFoldDB" id="A0A151SDJ0"/>
<dbReference type="STRING" id="3821.A0A151SDJ0"/>
<dbReference type="Gene3D" id="3.60.10.10">
    <property type="entry name" value="Endonuclease/exonuclease/phosphatase"/>
    <property type="match status" value="1"/>
</dbReference>
<keyword evidence="4" id="KW-1185">Reference proteome</keyword>
<evidence type="ECO:0000313" key="3">
    <source>
        <dbReference type="EMBL" id="KYP52894.1"/>
    </source>
</evidence>
<evidence type="ECO:0000259" key="2">
    <source>
        <dbReference type="PROSITE" id="PS50878"/>
    </source>
</evidence>
<dbReference type="SUPFAM" id="SSF56219">
    <property type="entry name" value="DNase I-like"/>
    <property type="match status" value="1"/>
</dbReference>
<dbReference type="InterPro" id="IPR000477">
    <property type="entry name" value="RT_dom"/>
</dbReference>
<evidence type="ECO:0000256" key="1">
    <source>
        <dbReference type="SAM" id="MobiDB-lite"/>
    </source>
</evidence>
<sequence>MLDNKVQREWARTGVVRLIDMSKDHYLVQFTSEEDYKHALFEGPWLIADHYIVVQRWKPFFMVTAKQTRKIAAWIRIPGLPIELFKDRFLWRVGNKLGTMLKIDKLTSIQSRGKFARICVEIDLQKKLVSQIDVLGYILKLEYEGLHSICFKSKDPTKTDKSSQTSDSAQQNGAEDIPSPEIQDSTDQYGPWMIVRRNKKQQRPRIAQLTGAEKNEENLPISNISSRNNLMLSGSGLPQNKEFDIQNINVEKDQSVPNKRVTTIRNMKGGKNPQQPKKREASNLKNVYGSPHSQFRIDLWRELRKLAANMVGSWSIMGDFNAVLHDHERQGGSQLASYRGDLSFREMVYDCNLVDMGFQGNPFKWKREMGDRNTKYFHSTTIIRKRKNRILKLKNDGGIWIENKKDLEELVTNFYKNLFEDPGVFTPFCLSGTFPELSSEDKKSLVDTFSDIEIMEAIQRMGGLKAPGPDGFQAIFYQTQWQTVGKSLCNLIRSIQEEPSKIAEINHTFITLIPKVDNVESIKQMRPISLCNVTTKSLATRLRKMMEGLVDPNQCSFVPHRQTTDNIIIAQEVIHSMRHKKGKKGWMAIKIDLEKEYDRLSWKFIKETFDDIGFPQRFTELVQYCYSTTSMQVLWNGEALESFKPSRGIRQGDPLSPYIFVYV</sequence>
<dbReference type="Proteomes" id="UP000075243">
    <property type="component" value="Unassembled WGS sequence"/>
</dbReference>
<evidence type="ECO:0000313" key="4">
    <source>
        <dbReference type="Proteomes" id="UP000075243"/>
    </source>
</evidence>
<dbReference type="PROSITE" id="PS50878">
    <property type="entry name" value="RT_POL"/>
    <property type="match status" value="1"/>
</dbReference>
<dbReference type="InterPro" id="IPR025558">
    <property type="entry name" value="DUF4283"/>
</dbReference>
<organism evidence="3 4">
    <name type="scientific">Cajanus cajan</name>
    <name type="common">Pigeon pea</name>
    <name type="synonym">Cajanus indicus</name>
    <dbReference type="NCBI Taxonomy" id="3821"/>
    <lineage>
        <taxon>Eukaryota</taxon>
        <taxon>Viridiplantae</taxon>
        <taxon>Streptophyta</taxon>
        <taxon>Embryophyta</taxon>
        <taxon>Tracheophyta</taxon>
        <taxon>Spermatophyta</taxon>
        <taxon>Magnoliopsida</taxon>
        <taxon>eudicotyledons</taxon>
        <taxon>Gunneridae</taxon>
        <taxon>Pentapetalae</taxon>
        <taxon>rosids</taxon>
        <taxon>fabids</taxon>
        <taxon>Fabales</taxon>
        <taxon>Fabaceae</taxon>
        <taxon>Papilionoideae</taxon>
        <taxon>50 kb inversion clade</taxon>
        <taxon>NPAAA clade</taxon>
        <taxon>indigoferoid/millettioid clade</taxon>
        <taxon>Phaseoleae</taxon>
        <taxon>Cajanus</taxon>
    </lineage>
</organism>
<dbReference type="InterPro" id="IPR043502">
    <property type="entry name" value="DNA/RNA_pol_sf"/>
</dbReference>
<dbReference type="SUPFAM" id="SSF56672">
    <property type="entry name" value="DNA/RNA polymerases"/>
    <property type="match status" value="1"/>
</dbReference>
<reference evidence="3" key="1">
    <citation type="journal article" date="2012" name="Nat. Biotechnol.">
        <title>Draft genome sequence of pigeonpea (Cajanus cajan), an orphan legume crop of resource-poor farmers.</title>
        <authorList>
            <person name="Varshney R.K."/>
            <person name="Chen W."/>
            <person name="Li Y."/>
            <person name="Bharti A.K."/>
            <person name="Saxena R.K."/>
            <person name="Schlueter J.A."/>
            <person name="Donoghue M.T."/>
            <person name="Azam S."/>
            <person name="Fan G."/>
            <person name="Whaley A.M."/>
            <person name="Farmer A.D."/>
            <person name="Sheridan J."/>
            <person name="Iwata A."/>
            <person name="Tuteja R."/>
            <person name="Penmetsa R.V."/>
            <person name="Wu W."/>
            <person name="Upadhyaya H.D."/>
            <person name="Yang S.P."/>
            <person name="Shah T."/>
            <person name="Saxena K.B."/>
            <person name="Michael T."/>
            <person name="McCombie W.R."/>
            <person name="Yang B."/>
            <person name="Zhang G."/>
            <person name="Yang H."/>
            <person name="Wang J."/>
            <person name="Spillane C."/>
            <person name="Cook D.R."/>
            <person name="May G.D."/>
            <person name="Xu X."/>
            <person name="Jackson S.A."/>
        </authorList>
    </citation>
    <scope>NUCLEOTIDE SEQUENCE [LARGE SCALE GENOMIC DNA]</scope>
</reference>
<dbReference type="PANTHER" id="PTHR31635:SF196">
    <property type="entry name" value="REVERSE TRANSCRIPTASE DOMAIN-CONTAINING PROTEIN-RELATED"/>
    <property type="match status" value="1"/>
</dbReference>
<accession>A0A151SDJ0</accession>
<feature type="domain" description="Reverse transcriptase" evidence="2">
    <location>
        <begin position="494"/>
        <end position="663"/>
    </location>
</feature>
<dbReference type="PANTHER" id="PTHR31635">
    <property type="entry name" value="REVERSE TRANSCRIPTASE DOMAIN-CONTAINING PROTEIN-RELATED"/>
    <property type="match status" value="1"/>
</dbReference>
<dbReference type="OMA" id="LCHELIE"/>
<keyword evidence="3" id="KW-0548">Nucleotidyltransferase</keyword>
<proteinExistence type="predicted"/>
<protein>
    <submittedName>
        <fullName evidence="3">LINE-1 reverse transcriptase isogeny</fullName>
    </submittedName>
</protein>